<evidence type="ECO:0000256" key="13">
    <source>
        <dbReference type="ARBA" id="ARBA00023004"/>
    </source>
</evidence>
<gene>
    <name evidence="17" type="ORF">GTA08_BOTSDO12053</name>
</gene>
<comment type="similarity">
    <text evidence="3">Belongs to the choline monooxygenase family.</text>
</comment>
<evidence type="ECO:0000256" key="14">
    <source>
        <dbReference type="ARBA" id="ARBA00023014"/>
    </source>
</evidence>
<dbReference type="SUPFAM" id="SSF55961">
    <property type="entry name" value="Bet v1-like"/>
    <property type="match status" value="1"/>
</dbReference>
<dbReference type="Pfam" id="PF24883">
    <property type="entry name" value="NPHP3_N"/>
    <property type="match status" value="1"/>
</dbReference>
<accession>A0A8H4J2N2</accession>
<dbReference type="GO" id="GO:0005506">
    <property type="term" value="F:iron ion binding"/>
    <property type="evidence" value="ECO:0007669"/>
    <property type="project" value="InterPro"/>
</dbReference>
<keyword evidence="7" id="KW-0808">Transferase</keyword>
<name>A0A8H4J2N2_9PEZI</name>
<dbReference type="Pfam" id="PF06985">
    <property type="entry name" value="HET"/>
    <property type="match status" value="1"/>
</dbReference>
<evidence type="ECO:0000256" key="1">
    <source>
        <dbReference type="ARBA" id="ARBA00002149"/>
    </source>
</evidence>
<dbReference type="PROSITE" id="PS51296">
    <property type="entry name" value="RIESKE"/>
    <property type="match status" value="1"/>
</dbReference>
<dbReference type="UniPathway" id="UPA00529">
    <property type="reaction ID" value="UER00430"/>
</dbReference>
<dbReference type="OrthoDB" id="5362512at2759"/>
<dbReference type="PRINTS" id="PR00090">
    <property type="entry name" value="RNGDIOXGNASE"/>
</dbReference>
<evidence type="ECO:0000256" key="6">
    <source>
        <dbReference type="ARBA" id="ARBA00022603"/>
    </source>
</evidence>
<dbReference type="InterPro" id="IPR029063">
    <property type="entry name" value="SAM-dependent_MTases_sf"/>
</dbReference>
<dbReference type="Gene3D" id="2.102.10.10">
    <property type="entry name" value="Rieske [2Fe-2S] iron-sulphur domain"/>
    <property type="match status" value="1"/>
</dbReference>
<protein>
    <recommendedName>
        <fullName evidence="5">Choline monooxygenase, chloroplastic</fullName>
        <ecNumber evidence="4">1.14.15.7</ecNumber>
    </recommendedName>
</protein>
<evidence type="ECO:0000256" key="8">
    <source>
        <dbReference type="ARBA" id="ARBA00022691"/>
    </source>
</evidence>
<sequence length="1803" mass="204797">MHPALRETHKLPWDIYERALTWFFDTDEYQLWLDINRTWQLRCIGAPGTGKTTLAALTLANLRDRFKGHDVAIASIFIQADVQNDQAVFVESFLISIFHQLSKKDKAVPDPANGLYDAYEVARRRGGKFSACIRLLRKALYTRIRSHWHVFLVVDDFDRCGAAVDLFLEDEFARLQRHGLKILVTSRIPFQRNTETVSCDAQDENGELCANFNLSIYWQCKRCSSDWDPEGDPREYYICDPCKVRGDSCKECGSSGHFFEPYMYIEKDLDLTDVLPEFVAWSLESEHGDLELGSDNDDMPPLSALGHALHAAPGTARSLMDKITVSGDGNITISRLRLDNIRTAKDVEAVFAVGDTLPKNLVALFDASMRRIAAQAQHERELGVKAISAVASMFNGEPFEDLEKQLRRTLPRKEGGLLPHYTLNEVLRATGGLLVVDCTQEQCLSPYHHLFFIYVKDNYNDSIFWDHADLRLAGPMRSKTLAPPQVLDAGKQPPKGARKPLNVPRAKIVSGKIEPGFIAVEWCLPEREFYFFPEKEVECIEKGSLGQNTASPESCARIGAWMRECTENHPRCNKRRSGGNFVPTRLIDVSTMKEGYIRLIETKDKNIEEPYATLSHSWGPDPNFLSLRARNLKQFLREGIPVCDLGNKNFSQTLRVCQQLGVRYIWIDSLCIIQHWLTAHEQPPKEKSYRRLEEEDWHHEAPFMHQVYRNSHCNIAAADSKDAQGGLFRPSLETDGVGRSMIVPAHYTPVSPTSLFGDRTWRVIPGDLWQRELLGAPLYKRAWVFQERMLSPRLLHFSTNQILWDCATLSASEVFPKGLPEPLDHRVPSTDRHWRERLQTTAAFNTAASPPPSTSNNQPSSSPSFFAGAAAADSLDAFWASAVRSYTACQLTFGRDKAIAVWGVAKVVRDAWGGDEAYAEGMWERKLEEQLAWRVVDRTLARRGVVAVEGGADNVVERRAPSWTWVGLDDAVIVVGDRMPGTRCYTVRHHDGGKVRFVVEEWGRERKKAEAFEDWKSQFGAWDRRLASVVGRKEKQIAGFDRLGGIEEEKKEQAAKEKFRRDEHPKLKEKALKLYGYVGRGMLTADERRLRILMGQENDTTIEVFLDTPQGPGNNPVYFMVLAASEMVPTVDPVLWDSDTDEGTRDEIDSETDEGIADEDYQRMRGDAEGHRDNQGVQRMAEKLQQRYKGVGIVLEPEQRKNHFSRCGSFRFTGMSQQVFDAIQHREDSEVLGNFDEEGKDGNINGFHNICRHRAYPVVQARSGTAKVLSCKYHGWSYGYKGNLAKAPRFDSVQGFDKSQHGLLPIHIHVDKVGFVWANLQAGDPDIKWDDEFNGADEKPILKEFDFEDEFKFDHVWDMELSANWKGLVENYNECYHCPTSHPLIAGVSDVSKYRVEPKRGCLEHTIINKNMQDNRFRRSITFFPPCTSVTVTEHFFYIQRMIPVTATTSRIENEVYRHKNATDKEFNDLCEFYKQVLEEDKELCNGAQQNLNSGVYINGEFHPDKEKGSLHFQGMIGDMVSLQALARYNIPAHVPTDEIKLNELASKVDLDEVILTRLIRNGIVEGIFEEQRPGLIQHTPISRLLQDPDFTALVSFYIEENGAAASKTLDALEKWYGSRELAHTGFALVNGTADPFFKELSKTQECVKRSAGAFNALPQMLVQGNDGLSRSPLWKEIDRMGATVVDVGGNRGHGSMQLASTTEHVQFIVQNLPRPVKLGEETLPIEYQGRIRFMVQDFFTEQVEKGADVYFPREIMHDFPDHYCIRILRNLVPAMRSGARIVVCDRMMPETSKAGYEQREAR</sequence>
<evidence type="ECO:0000256" key="10">
    <source>
        <dbReference type="ARBA" id="ARBA00022723"/>
    </source>
</evidence>
<feature type="domain" description="Rieske" evidence="16">
    <location>
        <begin position="1239"/>
        <end position="1296"/>
    </location>
</feature>
<dbReference type="SUPFAM" id="SSF50022">
    <property type="entry name" value="ISP domain"/>
    <property type="match status" value="1"/>
</dbReference>
<evidence type="ECO:0000256" key="2">
    <source>
        <dbReference type="ARBA" id="ARBA00004866"/>
    </source>
</evidence>
<keyword evidence="12" id="KW-0560">Oxidoreductase</keyword>
<reference evidence="17" key="1">
    <citation type="submission" date="2020-04" db="EMBL/GenBank/DDBJ databases">
        <title>Genome Assembly and Annotation of Botryosphaeria dothidea sdau 11-99, a Latent Pathogen of Apple Fruit Ring Rot in China.</title>
        <authorList>
            <person name="Yu C."/>
            <person name="Diao Y."/>
            <person name="Lu Q."/>
            <person name="Zhao J."/>
            <person name="Cui S."/>
            <person name="Peng C."/>
            <person name="He B."/>
            <person name="Liu H."/>
        </authorList>
    </citation>
    <scope>NUCLEOTIDE SEQUENCE [LARGE SCALE GENOMIC DNA]</scope>
    <source>
        <strain evidence="17">Sdau11-99</strain>
    </source>
</reference>
<keyword evidence="10" id="KW-0479">Metal-binding</keyword>
<keyword evidence="18" id="KW-1185">Reference proteome</keyword>
<evidence type="ECO:0000313" key="17">
    <source>
        <dbReference type="EMBL" id="KAF4312170.1"/>
    </source>
</evidence>
<dbReference type="GO" id="GO:0019133">
    <property type="term" value="F:choline monooxygenase activity"/>
    <property type="evidence" value="ECO:0007669"/>
    <property type="project" value="UniProtKB-EC"/>
</dbReference>
<dbReference type="CDD" id="cd03469">
    <property type="entry name" value="Rieske_RO_Alpha_N"/>
    <property type="match status" value="1"/>
</dbReference>
<evidence type="ECO:0000256" key="9">
    <source>
        <dbReference type="ARBA" id="ARBA00022714"/>
    </source>
</evidence>
<comment type="pathway">
    <text evidence="2">Amine and polyamine biosynthesis; betaine biosynthesis via choline pathway; betaine aldehyde from choline (monooxygenase route): step 1/1.</text>
</comment>
<comment type="function">
    <text evidence="1">Catalyzes the first step of the osmoprotectant glycine betaine synthesis.</text>
</comment>
<dbReference type="PANTHER" id="PTHR33112:SF10">
    <property type="entry name" value="TOL"/>
    <property type="match status" value="1"/>
</dbReference>
<dbReference type="InterPro" id="IPR015879">
    <property type="entry name" value="Ring_hydroxy_dOase_asu_C_dom"/>
</dbReference>
<dbReference type="SUPFAM" id="SSF52540">
    <property type="entry name" value="P-loop containing nucleoside triphosphate hydrolases"/>
    <property type="match status" value="1"/>
</dbReference>
<dbReference type="InterPro" id="IPR001077">
    <property type="entry name" value="COMT_C"/>
</dbReference>
<dbReference type="CDD" id="cd00680">
    <property type="entry name" value="RHO_alpha_C"/>
    <property type="match status" value="1"/>
</dbReference>
<evidence type="ECO:0000256" key="15">
    <source>
        <dbReference type="ARBA" id="ARBA00049097"/>
    </source>
</evidence>
<dbReference type="InterPro" id="IPR016461">
    <property type="entry name" value="COMT-like"/>
</dbReference>
<keyword evidence="14" id="KW-0411">Iron-sulfur</keyword>
<dbReference type="PANTHER" id="PTHR33112">
    <property type="entry name" value="DOMAIN PROTEIN, PUTATIVE-RELATED"/>
    <property type="match status" value="1"/>
</dbReference>
<keyword evidence="9" id="KW-0001">2Fe-2S</keyword>
<dbReference type="InterPro" id="IPR036922">
    <property type="entry name" value="Rieske_2Fe-2S_sf"/>
</dbReference>
<dbReference type="InterPro" id="IPR017941">
    <property type="entry name" value="Rieske_2Fe-2S"/>
</dbReference>
<proteinExistence type="inferred from homology"/>
<dbReference type="Pfam" id="PF00891">
    <property type="entry name" value="Methyltransf_2"/>
    <property type="match status" value="1"/>
</dbReference>
<dbReference type="GO" id="GO:0019285">
    <property type="term" value="P:glycine betaine biosynthetic process from choline"/>
    <property type="evidence" value="ECO:0007669"/>
    <property type="project" value="UniProtKB-UniPathway"/>
</dbReference>
<dbReference type="Proteomes" id="UP000572817">
    <property type="component" value="Unassembled WGS sequence"/>
</dbReference>
<comment type="catalytic activity">
    <reaction evidence="15">
        <text>choline + 2 reduced [2Fe-2S]-[ferredoxin] + O2 + 2 H(+) = betaine aldehyde hydrate + 2 oxidized [2Fe-2S]-[ferredoxin] + H2O</text>
        <dbReference type="Rhea" id="RHEA:17769"/>
        <dbReference type="Rhea" id="RHEA-COMP:10000"/>
        <dbReference type="Rhea" id="RHEA-COMP:10001"/>
        <dbReference type="ChEBI" id="CHEBI:15354"/>
        <dbReference type="ChEBI" id="CHEBI:15377"/>
        <dbReference type="ChEBI" id="CHEBI:15378"/>
        <dbReference type="ChEBI" id="CHEBI:15379"/>
        <dbReference type="ChEBI" id="CHEBI:15870"/>
        <dbReference type="ChEBI" id="CHEBI:33737"/>
        <dbReference type="ChEBI" id="CHEBI:33738"/>
        <dbReference type="EC" id="1.14.15.7"/>
    </reaction>
</comment>
<evidence type="ECO:0000259" key="16">
    <source>
        <dbReference type="PROSITE" id="PS51296"/>
    </source>
</evidence>
<dbReference type="EMBL" id="WWBZ02000007">
    <property type="protein sequence ID" value="KAF4312170.1"/>
    <property type="molecule type" value="Genomic_DNA"/>
</dbReference>
<dbReference type="Pfam" id="PF00355">
    <property type="entry name" value="Rieske"/>
    <property type="match status" value="1"/>
</dbReference>
<organism evidence="17 18">
    <name type="scientific">Botryosphaeria dothidea</name>
    <dbReference type="NCBI Taxonomy" id="55169"/>
    <lineage>
        <taxon>Eukaryota</taxon>
        <taxon>Fungi</taxon>
        <taxon>Dikarya</taxon>
        <taxon>Ascomycota</taxon>
        <taxon>Pezizomycotina</taxon>
        <taxon>Dothideomycetes</taxon>
        <taxon>Dothideomycetes incertae sedis</taxon>
        <taxon>Botryosphaeriales</taxon>
        <taxon>Botryosphaeriaceae</taxon>
        <taxon>Botryosphaeria</taxon>
    </lineage>
</organism>
<comment type="caution">
    <text evidence="17">The sequence shown here is derived from an EMBL/GenBank/DDBJ whole genome shotgun (WGS) entry which is preliminary data.</text>
</comment>
<dbReference type="GO" id="GO:0032259">
    <property type="term" value="P:methylation"/>
    <property type="evidence" value="ECO:0007669"/>
    <property type="project" value="UniProtKB-KW"/>
</dbReference>
<evidence type="ECO:0000256" key="7">
    <source>
        <dbReference type="ARBA" id="ARBA00022679"/>
    </source>
</evidence>
<dbReference type="GO" id="GO:0051537">
    <property type="term" value="F:2 iron, 2 sulfur cluster binding"/>
    <property type="evidence" value="ECO:0007669"/>
    <property type="project" value="UniProtKB-KW"/>
</dbReference>
<dbReference type="SUPFAM" id="SSF53335">
    <property type="entry name" value="S-adenosyl-L-methionine-dependent methyltransferases"/>
    <property type="match status" value="1"/>
</dbReference>
<dbReference type="EC" id="1.14.15.7" evidence="4"/>
<dbReference type="GO" id="GO:0008171">
    <property type="term" value="F:O-methyltransferase activity"/>
    <property type="evidence" value="ECO:0007669"/>
    <property type="project" value="InterPro"/>
</dbReference>
<dbReference type="InterPro" id="IPR036390">
    <property type="entry name" value="WH_DNA-bd_sf"/>
</dbReference>
<dbReference type="InterPro" id="IPR056884">
    <property type="entry name" value="NPHP3-like_N"/>
</dbReference>
<dbReference type="Pfam" id="PF00848">
    <property type="entry name" value="Ring_hydroxyl_A"/>
    <property type="match status" value="1"/>
</dbReference>
<evidence type="ECO:0000256" key="12">
    <source>
        <dbReference type="ARBA" id="ARBA00023002"/>
    </source>
</evidence>
<dbReference type="Gene3D" id="3.40.50.150">
    <property type="entry name" value="Vaccinia Virus protein VP39"/>
    <property type="match status" value="1"/>
</dbReference>
<keyword evidence="6" id="KW-0489">Methyltransferase</keyword>
<dbReference type="SUPFAM" id="SSF46785">
    <property type="entry name" value="Winged helix' DNA-binding domain"/>
    <property type="match status" value="1"/>
</dbReference>
<evidence type="ECO:0000256" key="5">
    <source>
        <dbReference type="ARBA" id="ARBA00014931"/>
    </source>
</evidence>
<evidence type="ECO:0000313" key="18">
    <source>
        <dbReference type="Proteomes" id="UP000572817"/>
    </source>
</evidence>
<dbReference type="Gene3D" id="3.40.50.300">
    <property type="entry name" value="P-loop containing nucleotide triphosphate hydrolases"/>
    <property type="match status" value="1"/>
</dbReference>
<keyword evidence="13" id="KW-0408">Iron</keyword>
<dbReference type="PROSITE" id="PS51683">
    <property type="entry name" value="SAM_OMT_II"/>
    <property type="match status" value="1"/>
</dbReference>
<evidence type="ECO:0000256" key="11">
    <source>
        <dbReference type="ARBA" id="ARBA00022737"/>
    </source>
</evidence>
<dbReference type="InterPro" id="IPR010730">
    <property type="entry name" value="HET"/>
</dbReference>
<keyword evidence="11" id="KW-0677">Repeat</keyword>
<dbReference type="InterPro" id="IPR027417">
    <property type="entry name" value="P-loop_NTPase"/>
</dbReference>
<dbReference type="Gene3D" id="3.90.380.10">
    <property type="entry name" value="Naphthalene 1,2-dioxygenase Alpha Subunit, Chain A, domain 1"/>
    <property type="match status" value="2"/>
</dbReference>
<dbReference type="InterPro" id="IPR001663">
    <property type="entry name" value="Rng_hydr_dOase-A"/>
</dbReference>
<evidence type="ECO:0000256" key="3">
    <source>
        <dbReference type="ARBA" id="ARBA00010848"/>
    </source>
</evidence>
<evidence type="ECO:0000256" key="4">
    <source>
        <dbReference type="ARBA" id="ARBA00012763"/>
    </source>
</evidence>
<keyword evidence="8" id="KW-0949">S-adenosyl-L-methionine</keyword>